<dbReference type="GO" id="GO:0015853">
    <property type="term" value="P:adenine transport"/>
    <property type="evidence" value="ECO:0007669"/>
    <property type="project" value="TreeGrafter"/>
</dbReference>
<dbReference type="InterPro" id="IPR000253">
    <property type="entry name" value="FHA_dom"/>
</dbReference>
<evidence type="ECO:0000313" key="10">
    <source>
        <dbReference type="EMBL" id="PSC71643.1"/>
    </source>
</evidence>
<dbReference type="GO" id="GO:0005345">
    <property type="term" value="F:purine nucleobase transmembrane transporter activity"/>
    <property type="evidence" value="ECO:0007669"/>
    <property type="project" value="TreeGrafter"/>
</dbReference>
<sequence>MSQARASLWVLEARRMQEEDRPAAAQKLKWWLAGEGSYTLGRPGVPGCDLPIPDDKSISRKHAELMVLPASDGEPHVLLNDHSKYGTHVAAAVSSQPANSSLVPEWGPALGKATPATRVAPGSLILFGCKSPFRLRLEDWVLFLSPAQRDAAGAAAAERLEAAAAAVGLPLTDELPDHPGTRVLAAGGGPLRVDGTLLLALLRGYPVVAASWLLEWRQQRAWHNARPQEAAHPVQLQYADAGGRLKGLPGPAAALAAAQGHALAGRTLLWLPAARGDAALQEAACLLGAEGKDVAASGRAVAAAKDAGAVLVRGGADDAVPAAYRKLPWSTPQLLLAGILEGDVESAVQQPAGEPDATLTPAKGRGKKGGAGSATGSGRARGRVRGRAAPAAAAGGEHEAGGSETDVSESELERVRDTQRHLALDQRSPAPEVAAQQQQQQQQQQQRDGLEDGGEAAAAEAAAVASAFEDDELPKRRGRQAPPAEAQPEAGASQATPGGRKRRQAEPEQQHHAEEAAGAAEPTPAKRARQGEATVAPASAARPQQTLSAADGWHGKSQLKPQATPADRAPTAAAPPAAVQPAAASKAAPSTAGRPKGRRGRASAAAPEEEEAAAATAAADGAAAAADGTAAGVQHDDEGDLVEEEDGTLVAYLPLVVPHAAEPADLRRGAGNVAGGGGGGSNFKAFRKGGGGGAAAVAPPQRAVVTVSFAPVEGDAPDAEAFLKAEAERRRRAKAADDLFSANVKARKAAQLPDPDGDTPPKRKAAAGRGRGGKKAAAPAGVQSLLNFMPVGSRGRLQEQQQRLNMVFLDNINAKVADSAVGRFFMVKDRQTTFTQEMRGGLVTFLTVAYILAVNANIVTDTGGMCVVDGQCLKRVPPNLQDATCQECITRLRASLISATAAACVISHFLMGMLGNLPLAICPAMGLNAYFTYTVVGSMGTGHVNFNEALAAVFIEGFIFVIVTLAGVRSKLVELIPRSVMLATSAGIGLFLAHIGMQSSQGLGVTTYNSATLVTLGGCAPQYRTPQFTISPADIFTPNPPICAYDPVNNTTSANGSFFVPSGAYACSSAGVMRSPTMWLGIAGGIMMCVLMAKQVRGALVVGILFVTFISWIPSDGNSARYIQKPYGCTPFNTIEGTDGETCFYTAEMRRWDYFKQVVAVPDTSATAGQFDFSGFKNGQLWVALITFLYVDFLDATGTFYSMANFLNNYIPNFVDQKKKRFPRQTTAFLVDGASISIGACLGTPPLTAFVESASGIKEGARTGLAALMVGFCFFISLFFSPLLATVPPYATGPALILVGALMMINILKIRWDLVGEAVPAFLTMITMPLTYSVAYGFIAGIFGYVLINWSLFAINYVEAKFFPGAKNDPTLTHAATWRIVCQTTFHLGEPDDEEGSGSEKHKDVSVHDMPAEPAPEAAAKTLRA</sequence>
<dbReference type="CDD" id="cd22667">
    <property type="entry name" value="FHA_NBN"/>
    <property type="match status" value="1"/>
</dbReference>
<feature type="transmembrane region" description="Helical" evidence="8">
    <location>
        <begin position="1290"/>
        <end position="1307"/>
    </location>
</feature>
<reference evidence="10 11" key="1">
    <citation type="journal article" date="2018" name="Plant J.">
        <title>Genome sequences of Chlorella sorokiniana UTEX 1602 and Micractinium conductrix SAG 241.80: implications to maltose excretion by a green alga.</title>
        <authorList>
            <person name="Arriola M.B."/>
            <person name="Velmurugan N."/>
            <person name="Zhang Y."/>
            <person name="Plunkett M.H."/>
            <person name="Hondzo H."/>
            <person name="Barney B.M."/>
        </authorList>
    </citation>
    <scope>NUCLEOTIDE SEQUENCE [LARGE SCALE GENOMIC DNA]</scope>
    <source>
        <strain evidence="10 11">SAG 241.80</strain>
    </source>
</reference>
<feature type="region of interest" description="Disordered" evidence="7">
    <location>
        <begin position="347"/>
        <end position="635"/>
    </location>
</feature>
<keyword evidence="11" id="KW-1185">Reference proteome</keyword>
<keyword evidence="3" id="KW-0813">Transport</keyword>
<feature type="transmembrane region" description="Helical" evidence="8">
    <location>
        <begin position="1077"/>
        <end position="1093"/>
    </location>
</feature>
<feature type="compositionally biased region" description="Low complexity" evidence="7">
    <location>
        <begin position="561"/>
        <end position="594"/>
    </location>
</feature>
<keyword evidence="4 8" id="KW-0812">Transmembrane</keyword>
<protein>
    <submittedName>
        <fullName evidence="10">Adenine guanine permease AZG1</fullName>
    </submittedName>
</protein>
<evidence type="ECO:0000256" key="8">
    <source>
        <dbReference type="SAM" id="Phobius"/>
    </source>
</evidence>
<evidence type="ECO:0000256" key="6">
    <source>
        <dbReference type="ARBA" id="ARBA00023136"/>
    </source>
</evidence>
<organism evidence="10 11">
    <name type="scientific">Micractinium conductrix</name>
    <dbReference type="NCBI Taxonomy" id="554055"/>
    <lineage>
        <taxon>Eukaryota</taxon>
        <taxon>Viridiplantae</taxon>
        <taxon>Chlorophyta</taxon>
        <taxon>core chlorophytes</taxon>
        <taxon>Trebouxiophyceae</taxon>
        <taxon>Chlorellales</taxon>
        <taxon>Chlorellaceae</taxon>
        <taxon>Chlorella clade</taxon>
        <taxon>Micractinium</taxon>
    </lineage>
</organism>
<dbReference type="EMBL" id="LHPF02000014">
    <property type="protein sequence ID" value="PSC71643.1"/>
    <property type="molecule type" value="Genomic_DNA"/>
</dbReference>
<keyword evidence="5 8" id="KW-1133">Transmembrane helix</keyword>
<dbReference type="Gene3D" id="2.60.200.20">
    <property type="match status" value="1"/>
</dbReference>
<dbReference type="Pfam" id="PF00860">
    <property type="entry name" value="Xan_ur_permease"/>
    <property type="match status" value="2"/>
</dbReference>
<evidence type="ECO:0000256" key="5">
    <source>
        <dbReference type="ARBA" id="ARBA00022989"/>
    </source>
</evidence>
<feature type="compositionally biased region" description="Low complexity" evidence="7">
    <location>
        <begin position="516"/>
        <end position="525"/>
    </location>
</feature>
<feature type="transmembrane region" description="Helical" evidence="8">
    <location>
        <begin position="949"/>
        <end position="968"/>
    </location>
</feature>
<dbReference type="PROSITE" id="PS50006">
    <property type="entry name" value="FHA_DOMAIN"/>
    <property type="match status" value="1"/>
</dbReference>
<feature type="transmembrane region" description="Helical" evidence="8">
    <location>
        <begin position="1265"/>
        <end position="1284"/>
    </location>
</feature>
<dbReference type="OrthoDB" id="431212at2759"/>
<feature type="region of interest" description="Disordered" evidence="7">
    <location>
        <begin position="1390"/>
        <end position="1425"/>
    </location>
</feature>
<accession>A0A2P6VC26</accession>
<comment type="caution">
    <text evidence="10">The sequence shown here is derived from an EMBL/GenBank/DDBJ whole genome shotgun (WGS) entry which is preliminary data.</text>
</comment>
<feature type="transmembrane region" description="Helical" evidence="8">
    <location>
        <begin position="1338"/>
        <end position="1358"/>
    </location>
</feature>
<dbReference type="Proteomes" id="UP000239649">
    <property type="component" value="Unassembled WGS sequence"/>
</dbReference>
<proteinExistence type="inferred from homology"/>
<feature type="compositionally biased region" description="Low complexity" evidence="7">
    <location>
        <begin position="436"/>
        <end position="446"/>
    </location>
</feature>
<dbReference type="PANTHER" id="PTHR43337">
    <property type="entry name" value="XANTHINE/URACIL PERMEASE C887.17-RELATED"/>
    <property type="match status" value="1"/>
</dbReference>
<feature type="compositionally biased region" description="Low complexity" evidence="7">
    <location>
        <begin position="613"/>
        <end position="632"/>
    </location>
</feature>
<dbReference type="GO" id="GO:0015854">
    <property type="term" value="P:guanine transport"/>
    <property type="evidence" value="ECO:0007669"/>
    <property type="project" value="TreeGrafter"/>
</dbReference>
<feature type="compositionally biased region" description="Basic and acidic residues" evidence="7">
    <location>
        <begin position="504"/>
        <end position="515"/>
    </location>
</feature>
<feature type="compositionally biased region" description="Low complexity" evidence="7">
    <location>
        <begin position="480"/>
        <end position="495"/>
    </location>
</feature>
<evidence type="ECO:0000256" key="2">
    <source>
        <dbReference type="ARBA" id="ARBA00005697"/>
    </source>
</evidence>
<dbReference type="Pfam" id="PF00498">
    <property type="entry name" value="FHA"/>
    <property type="match status" value="1"/>
</dbReference>
<gene>
    <name evidence="10" type="ORF">C2E20_4990</name>
</gene>
<feature type="transmembrane region" description="Helical" evidence="8">
    <location>
        <begin position="980"/>
        <end position="997"/>
    </location>
</feature>
<dbReference type="SUPFAM" id="SSF49879">
    <property type="entry name" value="SMAD/FHA domain"/>
    <property type="match status" value="1"/>
</dbReference>
<dbReference type="GO" id="GO:0012505">
    <property type="term" value="C:endomembrane system"/>
    <property type="evidence" value="ECO:0007669"/>
    <property type="project" value="UniProtKB-SubCell"/>
</dbReference>
<feature type="compositionally biased region" description="Basic and acidic residues" evidence="7">
    <location>
        <begin position="1398"/>
        <end position="1411"/>
    </location>
</feature>
<dbReference type="PANTHER" id="PTHR43337:SF1">
    <property type="entry name" value="XANTHINE_URACIL PERMEASE C887.17-RELATED"/>
    <property type="match status" value="1"/>
</dbReference>
<evidence type="ECO:0000256" key="3">
    <source>
        <dbReference type="ARBA" id="ARBA00022448"/>
    </source>
</evidence>
<feature type="transmembrane region" description="Helical" evidence="8">
    <location>
        <begin position="1181"/>
        <end position="1201"/>
    </location>
</feature>
<name>A0A2P6VC26_9CHLO</name>
<feature type="compositionally biased region" description="Low complexity" evidence="7">
    <location>
        <begin position="455"/>
        <end position="467"/>
    </location>
</feature>
<evidence type="ECO:0000256" key="7">
    <source>
        <dbReference type="SAM" id="MobiDB-lite"/>
    </source>
</evidence>
<dbReference type="InterPro" id="IPR045018">
    <property type="entry name" value="Azg-like"/>
</dbReference>
<feature type="transmembrane region" description="Helical" evidence="8">
    <location>
        <begin position="1098"/>
        <end position="1115"/>
    </location>
</feature>
<keyword evidence="6 8" id="KW-0472">Membrane</keyword>
<feature type="domain" description="FHA" evidence="9">
    <location>
        <begin position="38"/>
        <end position="89"/>
    </location>
</feature>
<evidence type="ECO:0000256" key="4">
    <source>
        <dbReference type="ARBA" id="ARBA00022692"/>
    </source>
</evidence>
<comment type="similarity">
    <text evidence="2">Belongs to the nucleobase:cation symporter-2 (NCS2) (TC 2.A.40) family. Azg-like subfamily.</text>
</comment>
<dbReference type="STRING" id="554055.A0A2P6VC26"/>
<evidence type="ECO:0000256" key="1">
    <source>
        <dbReference type="ARBA" id="ARBA00004127"/>
    </source>
</evidence>
<dbReference type="SMART" id="SM00240">
    <property type="entry name" value="FHA"/>
    <property type="match status" value="1"/>
</dbReference>
<evidence type="ECO:0000259" key="9">
    <source>
        <dbReference type="PROSITE" id="PS50006"/>
    </source>
</evidence>
<evidence type="ECO:0000313" key="11">
    <source>
        <dbReference type="Proteomes" id="UP000239649"/>
    </source>
</evidence>
<feature type="region of interest" description="Disordered" evidence="7">
    <location>
        <begin position="744"/>
        <end position="778"/>
    </location>
</feature>
<dbReference type="GO" id="GO:0005886">
    <property type="term" value="C:plasma membrane"/>
    <property type="evidence" value="ECO:0007669"/>
    <property type="project" value="TreeGrafter"/>
</dbReference>
<feature type="compositionally biased region" description="Basic residues" evidence="7">
    <location>
        <begin position="762"/>
        <end position="774"/>
    </location>
</feature>
<comment type="subcellular location">
    <subcellularLocation>
        <location evidence="1">Endomembrane system</location>
        <topology evidence="1">Multi-pass membrane protein</topology>
    </subcellularLocation>
</comment>
<feature type="compositionally biased region" description="Basic and acidic residues" evidence="7">
    <location>
        <begin position="411"/>
        <end position="424"/>
    </location>
</feature>
<dbReference type="InterPro" id="IPR008984">
    <property type="entry name" value="SMAD_FHA_dom_sf"/>
</dbReference>
<feature type="compositionally biased region" description="Low complexity" evidence="7">
    <location>
        <begin position="1415"/>
        <end position="1425"/>
    </location>
</feature>
<feature type="transmembrane region" description="Helical" evidence="8">
    <location>
        <begin position="917"/>
        <end position="937"/>
    </location>
</feature>
<dbReference type="InterPro" id="IPR006043">
    <property type="entry name" value="NCS2"/>
</dbReference>